<accession>A0ABX2JZ48</accession>
<evidence type="ECO:0000313" key="3">
    <source>
        <dbReference type="Proteomes" id="UP000708347"/>
    </source>
</evidence>
<protein>
    <submittedName>
        <fullName evidence="2">Discoidin domain-containing protein</fullName>
    </submittedName>
</protein>
<name>A0ABX2JZ48_9MYCO</name>
<sequence>MSDIPAVDGGLPTTDVFVARRKQILATIAPVDAGLEPPEPPAMPVADGAAAEPTHDDPLDDDGYPAEASSAGFLQFPSGDDDDDDLADDDLDDDDRAPRPTPPTTARHPLSQRLHGIDWKSPKVLIGALAGAVLIAVLVIVFKPSPAPAPPLTISSAPPPTAAAPPPAPVDGPIKIESATSKCPAGSSEEANAFDGQTDTAWTCKMPYGPGQILTINLGDVYVVSKLSLVPGFNKISTSGDEWNKYQTVTKVRWLFGEYSPSKPCTLDNNCLEQNTDNTRDVVSIPVMPNKKVSTIKMVILKTTPPPSDSGLLVDPNAATDSFAVSEIQIIGHPAG</sequence>
<reference evidence="2 3" key="1">
    <citation type="submission" date="2019-05" db="EMBL/GenBank/DDBJ databases">
        <title>Mycolicibacterium sphagni ENV482 genome assembly.</title>
        <authorList>
            <person name="Chen W."/>
            <person name="Faulkner N.W."/>
            <person name="Hyman M.R."/>
        </authorList>
    </citation>
    <scope>NUCLEOTIDE SEQUENCE [LARGE SCALE GENOMIC DNA]</scope>
    <source>
        <strain evidence="2 3">ENV482</strain>
    </source>
</reference>
<dbReference type="EMBL" id="VBSB01000014">
    <property type="protein sequence ID" value="NTY62089.1"/>
    <property type="molecule type" value="Genomic_DNA"/>
</dbReference>
<proteinExistence type="predicted"/>
<dbReference type="Gene3D" id="2.60.120.260">
    <property type="entry name" value="Galactose-binding domain-like"/>
    <property type="match status" value="1"/>
</dbReference>
<evidence type="ECO:0000256" key="1">
    <source>
        <dbReference type="SAM" id="MobiDB-lite"/>
    </source>
</evidence>
<organism evidence="2 3">
    <name type="scientific">Mycolicibacterium sphagni</name>
    <dbReference type="NCBI Taxonomy" id="1786"/>
    <lineage>
        <taxon>Bacteria</taxon>
        <taxon>Bacillati</taxon>
        <taxon>Actinomycetota</taxon>
        <taxon>Actinomycetes</taxon>
        <taxon>Mycobacteriales</taxon>
        <taxon>Mycobacteriaceae</taxon>
        <taxon>Mycolicibacterium</taxon>
    </lineage>
</organism>
<gene>
    <name evidence="2" type="ORF">FEG63_21310</name>
</gene>
<keyword evidence="3" id="KW-1185">Reference proteome</keyword>
<comment type="caution">
    <text evidence="2">The sequence shown here is derived from an EMBL/GenBank/DDBJ whole genome shotgun (WGS) entry which is preliminary data.</text>
</comment>
<evidence type="ECO:0000313" key="2">
    <source>
        <dbReference type="EMBL" id="NTY62089.1"/>
    </source>
</evidence>
<feature type="region of interest" description="Disordered" evidence="1">
    <location>
        <begin position="28"/>
        <end position="113"/>
    </location>
</feature>
<dbReference type="InterPro" id="IPR008979">
    <property type="entry name" value="Galactose-bd-like_sf"/>
</dbReference>
<feature type="compositionally biased region" description="Acidic residues" evidence="1">
    <location>
        <begin position="79"/>
        <end position="95"/>
    </location>
</feature>
<dbReference type="SUPFAM" id="SSF49785">
    <property type="entry name" value="Galactose-binding domain-like"/>
    <property type="match status" value="1"/>
</dbReference>
<dbReference type="RefSeq" id="WP_174399821.1">
    <property type="nucleotide sequence ID" value="NZ_VBSB01000014.1"/>
</dbReference>
<dbReference type="Proteomes" id="UP000708347">
    <property type="component" value="Unassembled WGS sequence"/>
</dbReference>